<feature type="binding site" evidence="13">
    <location>
        <position position="68"/>
    </location>
    <ligand>
        <name>Ca(2+)</name>
        <dbReference type="ChEBI" id="CHEBI:29108"/>
        <label>1</label>
    </ligand>
</feature>
<feature type="binding site" evidence="13">
    <location>
        <position position="179"/>
    </location>
    <ligand>
        <name>Ca(2+)</name>
        <dbReference type="ChEBI" id="CHEBI:29108"/>
        <label>2</label>
    </ligand>
</feature>
<evidence type="ECO:0000256" key="14">
    <source>
        <dbReference type="PIRSR" id="PIRSR600823-4"/>
    </source>
</evidence>
<dbReference type="InterPro" id="IPR000823">
    <property type="entry name" value="Peroxidase_pln"/>
</dbReference>
<dbReference type="GO" id="GO:0046872">
    <property type="term" value="F:metal ion binding"/>
    <property type="evidence" value="ECO:0007669"/>
    <property type="project" value="UniProtKB-KW"/>
</dbReference>
<keyword evidence="10 15" id="KW-1015">Disulfide bond</keyword>
<keyword evidence="19" id="KW-1185">Reference proteome</keyword>
<evidence type="ECO:0000256" key="10">
    <source>
        <dbReference type="ARBA" id="ARBA00023157"/>
    </source>
</evidence>
<organism evidence="18 19">
    <name type="scientific">Carya illinoinensis</name>
    <name type="common">Pecan</name>
    <dbReference type="NCBI Taxonomy" id="32201"/>
    <lineage>
        <taxon>Eukaryota</taxon>
        <taxon>Viridiplantae</taxon>
        <taxon>Streptophyta</taxon>
        <taxon>Embryophyta</taxon>
        <taxon>Tracheophyta</taxon>
        <taxon>Spermatophyta</taxon>
        <taxon>Magnoliopsida</taxon>
        <taxon>eudicotyledons</taxon>
        <taxon>Gunneridae</taxon>
        <taxon>Pentapetalae</taxon>
        <taxon>rosids</taxon>
        <taxon>fabids</taxon>
        <taxon>Fagales</taxon>
        <taxon>Juglandaceae</taxon>
        <taxon>Carya</taxon>
    </lineage>
</organism>
<comment type="caution">
    <text evidence="18">The sequence shown here is derived from an EMBL/GenBank/DDBJ whole genome shotgun (WGS) entry which is preliminary data.</text>
</comment>
<protein>
    <recommendedName>
        <fullName evidence="4">peroxidase</fullName>
        <ecNumber evidence="4">1.11.1.7</ecNumber>
    </recommendedName>
</protein>
<name>A0A8T1PV51_CARIL</name>
<dbReference type="GO" id="GO:0006979">
    <property type="term" value="P:response to oxidative stress"/>
    <property type="evidence" value="ECO:0007669"/>
    <property type="project" value="InterPro"/>
</dbReference>
<dbReference type="InterPro" id="IPR002016">
    <property type="entry name" value="Haem_peroxidase"/>
</dbReference>
<evidence type="ECO:0000256" key="2">
    <source>
        <dbReference type="ARBA" id="ARBA00002322"/>
    </source>
</evidence>
<dbReference type="AlphaFoldDB" id="A0A8T1PV51"/>
<keyword evidence="9 13" id="KW-0408">Iron</keyword>
<evidence type="ECO:0000256" key="5">
    <source>
        <dbReference type="ARBA" id="ARBA00022559"/>
    </source>
</evidence>
<evidence type="ECO:0000313" key="19">
    <source>
        <dbReference type="Proteomes" id="UP000811609"/>
    </source>
</evidence>
<evidence type="ECO:0000256" key="1">
    <source>
        <dbReference type="ARBA" id="ARBA00000189"/>
    </source>
</evidence>
<feature type="disulfide bond" evidence="15">
    <location>
        <begin position="185"/>
        <end position="217"/>
    </location>
</feature>
<dbReference type="InterPro" id="IPR019793">
    <property type="entry name" value="Peroxidases_heam-ligand_BS"/>
</dbReference>
<comment type="cofactor">
    <cofactor evidence="13">
        <name>heme b</name>
        <dbReference type="ChEBI" id="CHEBI:60344"/>
    </cofactor>
    <text evidence="13">Binds 1 heme b (iron(II)-protoporphyrin IX) group per subunit.</text>
</comment>
<evidence type="ECO:0000256" key="12">
    <source>
        <dbReference type="PIRSR" id="PIRSR600823-2"/>
    </source>
</evidence>
<feature type="binding site" evidence="12">
    <location>
        <position position="148"/>
    </location>
    <ligand>
        <name>substrate</name>
    </ligand>
</feature>
<comment type="similarity">
    <text evidence="3">Belongs to the peroxidase family. Ascorbate peroxidase subfamily.</text>
</comment>
<dbReference type="PROSITE" id="PS00435">
    <property type="entry name" value="PEROXIDASE_1"/>
    <property type="match status" value="1"/>
</dbReference>
<dbReference type="EC" id="1.11.1.7" evidence="4"/>
<dbReference type="PROSITE" id="PS50873">
    <property type="entry name" value="PEROXIDASE_4"/>
    <property type="match status" value="1"/>
</dbReference>
<gene>
    <name evidence="18" type="ORF">CIPAW_07G052700</name>
</gene>
<dbReference type="InterPro" id="IPR033905">
    <property type="entry name" value="Secretory_peroxidase"/>
</dbReference>
<keyword evidence="5" id="KW-0575">Peroxidase</keyword>
<accession>A0A8T1PV51</accession>
<keyword evidence="6" id="KW-0349">Heme</keyword>
<dbReference type="GO" id="GO:0140825">
    <property type="term" value="F:lactoperoxidase activity"/>
    <property type="evidence" value="ECO:0007669"/>
    <property type="project" value="UniProtKB-EC"/>
</dbReference>
<evidence type="ECO:0000259" key="17">
    <source>
        <dbReference type="PROSITE" id="PS50873"/>
    </source>
</evidence>
<feature type="signal peptide" evidence="16">
    <location>
        <begin position="1"/>
        <end position="24"/>
    </location>
</feature>
<dbReference type="FunFam" id="1.10.420.10:FF:000001">
    <property type="entry name" value="Peroxidase"/>
    <property type="match status" value="1"/>
</dbReference>
<evidence type="ECO:0000256" key="13">
    <source>
        <dbReference type="PIRSR" id="PIRSR600823-3"/>
    </source>
</evidence>
<feature type="active site" description="Proton acceptor" evidence="11">
    <location>
        <position position="67"/>
    </location>
</feature>
<evidence type="ECO:0000256" key="9">
    <source>
        <dbReference type="ARBA" id="ARBA00023004"/>
    </source>
</evidence>
<evidence type="ECO:0000256" key="7">
    <source>
        <dbReference type="ARBA" id="ARBA00022723"/>
    </source>
</evidence>
<keyword evidence="8" id="KW-0560">Oxidoreductase</keyword>
<dbReference type="EMBL" id="CM031815">
    <property type="protein sequence ID" value="KAG6647065.1"/>
    <property type="molecule type" value="Genomic_DNA"/>
</dbReference>
<feature type="binding site" evidence="13">
    <location>
        <position position="230"/>
    </location>
    <ligand>
        <name>Ca(2+)</name>
        <dbReference type="ChEBI" id="CHEBI:29108"/>
        <label>2</label>
    </ligand>
</feature>
<comment type="cofactor">
    <cofactor evidence="13">
        <name>Ca(2+)</name>
        <dbReference type="ChEBI" id="CHEBI:29108"/>
    </cofactor>
    <text evidence="13">Binds 2 calcium ions per subunit.</text>
</comment>
<evidence type="ECO:0000256" key="4">
    <source>
        <dbReference type="ARBA" id="ARBA00012313"/>
    </source>
</evidence>
<evidence type="ECO:0000256" key="3">
    <source>
        <dbReference type="ARBA" id="ARBA00006873"/>
    </source>
</evidence>
<evidence type="ECO:0000256" key="16">
    <source>
        <dbReference type="SAM" id="SignalP"/>
    </source>
</evidence>
<dbReference type="Proteomes" id="UP000811609">
    <property type="component" value="Chromosome 7"/>
</dbReference>
<evidence type="ECO:0000256" key="6">
    <source>
        <dbReference type="ARBA" id="ARBA00022617"/>
    </source>
</evidence>
<feature type="domain" description="Plant heme peroxidase family profile" evidence="17">
    <location>
        <begin position="26"/>
        <end position="272"/>
    </location>
</feature>
<feature type="binding site" description="axial binding residue" evidence="13">
    <location>
        <position position="178"/>
    </location>
    <ligand>
        <name>heme b</name>
        <dbReference type="ChEBI" id="CHEBI:60344"/>
    </ligand>
    <ligandPart>
        <name>Fe</name>
        <dbReference type="ChEBI" id="CHEBI:18248"/>
    </ligandPart>
</feature>
<feature type="binding site" evidence="13">
    <location>
        <position position="238"/>
    </location>
    <ligand>
        <name>Ca(2+)</name>
        <dbReference type="ChEBI" id="CHEBI:29108"/>
        <label>2</label>
    </ligand>
</feature>
<dbReference type="PANTHER" id="PTHR31388:SF3">
    <property type="entry name" value="PEROXIDASE 72"/>
    <property type="match status" value="1"/>
</dbReference>
<evidence type="ECO:0000256" key="8">
    <source>
        <dbReference type="ARBA" id="ARBA00023002"/>
    </source>
</evidence>
<proteinExistence type="inferred from homology"/>
<keyword evidence="7 13" id="KW-0479">Metal-binding</keyword>
<keyword evidence="16" id="KW-0732">Signal</keyword>
<feature type="site" description="Transition state stabilizer" evidence="14">
    <location>
        <position position="63"/>
    </location>
</feature>
<reference evidence="18" key="1">
    <citation type="submission" date="2020-12" db="EMBL/GenBank/DDBJ databases">
        <title>WGS assembly of Carya illinoinensis cv. Pawnee.</title>
        <authorList>
            <person name="Platts A."/>
            <person name="Shu S."/>
            <person name="Wright S."/>
            <person name="Barry K."/>
            <person name="Edger P."/>
            <person name="Pires J.C."/>
            <person name="Schmutz J."/>
        </authorList>
    </citation>
    <scope>NUCLEOTIDE SEQUENCE</scope>
    <source>
        <tissue evidence="18">Leaf</tissue>
    </source>
</reference>
<dbReference type="GO" id="GO:0020037">
    <property type="term" value="F:heme binding"/>
    <property type="evidence" value="ECO:0007669"/>
    <property type="project" value="InterPro"/>
</dbReference>
<evidence type="ECO:0000256" key="15">
    <source>
        <dbReference type="PIRSR" id="PIRSR600823-5"/>
    </source>
</evidence>
<sequence>MSFFLVLSLIAFAPLCCFSGKTHGSYLYPQFYDHSCPNAQQIVKSIVAEAVAKEARIAASLLRLHFHDWLRRIPIVGQQRNSARGFEVLDKIKSALEKECPLTVSCADIVTLATRDSTVLAGGPSWEVPLGRRDSRGASLSGSNNNIPAPNNTFQTILTKFNGQGLNVVDLVALSGSHTIGNARCTSFRQRLYNQSGNGLPDSTFDQSYAAQLRTRCPRSGGDQNLFFLDFVSPTKFDNSYFKNLLSSKGLLSSDQVLLTKNEEDIFRKQRAVLRAVCTVHD</sequence>
<dbReference type="Pfam" id="PF00141">
    <property type="entry name" value="peroxidase"/>
    <property type="match status" value="1"/>
</dbReference>
<comment type="function">
    <text evidence="2">Removal of H(2)O(2), oxidation of toxic reductants, biosynthesis and degradation of lignin, suberization, auxin catabolism, response to environmental stresses such as wounding, pathogen attack and oxidative stress. These functions might be dependent on each isozyme/isoform in each plant tissue.</text>
</comment>
<evidence type="ECO:0000256" key="11">
    <source>
        <dbReference type="PIRSR" id="PIRSR600823-1"/>
    </source>
</evidence>
<feature type="disulfide bond" evidence="15">
    <location>
        <begin position="36"/>
        <end position="100"/>
    </location>
</feature>
<dbReference type="GO" id="GO:0042744">
    <property type="term" value="P:hydrogen peroxide catabolic process"/>
    <property type="evidence" value="ECO:0007669"/>
    <property type="project" value="InterPro"/>
</dbReference>
<dbReference type="PANTHER" id="PTHR31388">
    <property type="entry name" value="PEROXIDASE 72-RELATED"/>
    <property type="match status" value="1"/>
</dbReference>
<dbReference type="CDD" id="cd00693">
    <property type="entry name" value="secretory_peroxidase"/>
    <property type="match status" value="1"/>
</dbReference>
<comment type="catalytic activity">
    <reaction evidence="1">
        <text>2 a phenolic donor + H2O2 = 2 a phenolic radical donor + 2 H2O</text>
        <dbReference type="Rhea" id="RHEA:56136"/>
        <dbReference type="ChEBI" id="CHEBI:15377"/>
        <dbReference type="ChEBI" id="CHEBI:16240"/>
        <dbReference type="ChEBI" id="CHEBI:139520"/>
        <dbReference type="ChEBI" id="CHEBI:139521"/>
        <dbReference type="EC" id="1.11.1.7"/>
    </reaction>
</comment>
<feature type="chain" id="PRO_5035890138" description="peroxidase" evidence="16">
    <location>
        <begin position="25"/>
        <end position="282"/>
    </location>
</feature>
<evidence type="ECO:0000313" key="18">
    <source>
        <dbReference type="EMBL" id="KAG6647065.1"/>
    </source>
</evidence>
<keyword evidence="13" id="KW-0106">Calcium</keyword>